<evidence type="ECO:0000313" key="2">
    <source>
        <dbReference type="Proteomes" id="UP000234341"/>
    </source>
</evidence>
<evidence type="ECO:0000313" key="1">
    <source>
        <dbReference type="EMBL" id="PLP96752.1"/>
    </source>
</evidence>
<reference evidence="1 2" key="1">
    <citation type="submission" date="2017-12" db="EMBL/GenBank/DDBJ databases">
        <title>Genome sequence of the active heterotrophic nitrifier-denitrifier, Cupriavidus pauculus UM1.</title>
        <authorList>
            <person name="Putonti C."/>
            <person name="Castignetti D."/>
        </authorList>
    </citation>
    <scope>NUCLEOTIDE SEQUENCE [LARGE SCALE GENOMIC DNA]</scope>
    <source>
        <strain evidence="1 2">UM1</strain>
    </source>
</reference>
<dbReference type="EMBL" id="PJRP01000023">
    <property type="protein sequence ID" value="PLP96752.1"/>
    <property type="molecule type" value="Genomic_DNA"/>
</dbReference>
<organism evidence="1 2">
    <name type="scientific">Cupriavidus pauculus</name>
    <dbReference type="NCBI Taxonomy" id="82633"/>
    <lineage>
        <taxon>Bacteria</taxon>
        <taxon>Pseudomonadati</taxon>
        <taxon>Pseudomonadota</taxon>
        <taxon>Betaproteobacteria</taxon>
        <taxon>Burkholderiales</taxon>
        <taxon>Burkholderiaceae</taxon>
        <taxon>Cupriavidus</taxon>
    </lineage>
</organism>
<accession>A0A2N5C3F9</accession>
<proteinExistence type="predicted"/>
<name>A0A2N5C3F9_9BURK</name>
<dbReference type="RefSeq" id="WP_101685211.1">
    <property type="nucleotide sequence ID" value="NZ_PJRP01000023.1"/>
</dbReference>
<comment type="caution">
    <text evidence="1">The sequence shown here is derived from an EMBL/GenBank/DDBJ whole genome shotgun (WGS) entry which is preliminary data.</text>
</comment>
<gene>
    <name evidence="1" type="ORF">CYJ10_30685</name>
</gene>
<dbReference type="AlphaFoldDB" id="A0A2N5C3F9"/>
<dbReference type="OrthoDB" id="104997at2"/>
<protein>
    <submittedName>
        <fullName evidence="1">Uncharacterized protein</fullName>
    </submittedName>
</protein>
<sequence>MKVVINDDCGYLSLSLEAFARYCELKTLQSIGLPVTDGWAVDFEHGLARPVNLEALDRSDPALIGVAEELGQKAGAQGTELRIIELPEDAKWHVRTVCGFEFLQLSDALIPAR</sequence>
<dbReference type="Proteomes" id="UP000234341">
    <property type="component" value="Unassembled WGS sequence"/>
</dbReference>